<dbReference type="GO" id="GO:1990281">
    <property type="term" value="C:efflux pump complex"/>
    <property type="evidence" value="ECO:0007669"/>
    <property type="project" value="TreeGrafter"/>
</dbReference>
<evidence type="ECO:0000256" key="2">
    <source>
        <dbReference type="SAM" id="Coils"/>
    </source>
</evidence>
<dbReference type="eggNOG" id="COG0845">
    <property type="taxonomic scope" value="Bacteria"/>
</dbReference>
<dbReference type="PhylomeDB" id="Q2RQP8"/>
<evidence type="ECO:0000313" key="6">
    <source>
        <dbReference type="EMBL" id="ABC23547.1"/>
    </source>
</evidence>
<dbReference type="EMBL" id="CP000230">
    <property type="protein sequence ID" value="ABC23547.1"/>
    <property type="molecule type" value="Genomic_DNA"/>
</dbReference>
<keyword evidence="4" id="KW-0472">Membrane</keyword>
<proteinExistence type="inferred from homology"/>
<feature type="coiled-coil region" evidence="2">
    <location>
        <begin position="185"/>
        <end position="212"/>
    </location>
</feature>
<dbReference type="GO" id="GO:0015562">
    <property type="term" value="F:efflux transmembrane transporter activity"/>
    <property type="evidence" value="ECO:0007669"/>
    <property type="project" value="TreeGrafter"/>
</dbReference>
<keyword evidence="7" id="KW-1185">Reference proteome</keyword>
<dbReference type="Gene3D" id="2.40.50.100">
    <property type="match status" value="1"/>
</dbReference>
<organism evidence="6 7">
    <name type="scientific">Rhodospirillum rubrum (strain ATCC 11170 / ATH 1.1.1 / DSM 467 / LMG 4362 / NCIMB 8255 / S1)</name>
    <dbReference type="NCBI Taxonomy" id="269796"/>
    <lineage>
        <taxon>Bacteria</taxon>
        <taxon>Pseudomonadati</taxon>
        <taxon>Pseudomonadota</taxon>
        <taxon>Alphaproteobacteria</taxon>
        <taxon>Rhodospirillales</taxon>
        <taxon>Rhodospirillaceae</taxon>
        <taxon>Rhodospirillum</taxon>
    </lineage>
</organism>
<dbReference type="Gene3D" id="2.40.420.20">
    <property type="match status" value="1"/>
</dbReference>
<dbReference type="Gene3D" id="2.40.30.170">
    <property type="match status" value="1"/>
</dbReference>
<dbReference type="Pfam" id="PF25917">
    <property type="entry name" value="BSH_RND"/>
    <property type="match status" value="1"/>
</dbReference>
<protein>
    <submittedName>
        <fullName evidence="6">Secretion protein HlyD</fullName>
    </submittedName>
</protein>
<comment type="similarity">
    <text evidence="1">Belongs to the membrane fusion protein (MFP) (TC 8.A.1) family.</text>
</comment>
<dbReference type="STRING" id="269796.Rru_A2750"/>
<dbReference type="InterPro" id="IPR006143">
    <property type="entry name" value="RND_pump_MFP"/>
</dbReference>
<dbReference type="Proteomes" id="UP000001929">
    <property type="component" value="Chromosome"/>
</dbReference>
<feature type="transmembrane region" description="Helical" evidence="4">
    <location>
        <begin position="45"/>
        <end position="69"/>
    </location>
</feature>
<dbReference type="Gene3D" id="1.10.287.470">
    <property type="entry name" value="Helix hairpin bin"/>
    <property type="match status" value="1"/>
</dbReference>
<keyword evidence="4" id="KW-1133">Transmembrane helix</keyword>
<evidence type="ECO:0000256" key="1">
    <source>
        <dbReference type="ARBA" id="ARBA00009477"/>
    </source>
</evidence>
<evidence type="ECO:0000256" key="3">
    <source>
        <dbReference type="SAM" id="MobiDB-lite"/>
    </source>
</evidence>
<sequence>MGGAMGLKDAVDLAQGEAGGEAQRVRPLRALPPPARQTSPPRRGWLRAGLGLAILAALVGLFVVYGPFWRAPPVIPLVTVEPGLVVRVVVANGRLRAAESVTVRSRVAGQLIELAFEEGARVARGAVLARLDPAIPASVVAQAEAALSSRRSELDQAERDLGRASALQRSGAGSVVTRDDARFAVSRLARDIARLEAAAEEARARLEETVIRAPFDGIITERPVDGGQVVGTDTALYTLVATSALDVETEIDEALAVSLAVGQPARMIPAGPEPRAIDGRVLWVSPRVDPATGGRLVRVGFLGEPPAIPVGHSVDITIEVERREGALSLPRASILEARTAPAVLVAVNGVLARRPIRFIDWPAAEVIVTEGLSAGEAVALAPLGLTAGMVVAPGAAAGD</sequence>
<dbReference type="HOGENOM" id="CLU_018816_18_2_5"/>
<accession>Q2RQP8</accession>
<dbReference type="PANTHER" id="PTHR30469">
    <property type="entry name" value="MULTIDRUG RESISTANCE PROTEIN MDTA"/>
    <property type="match status" value="1"/>
</dbReference>
<dbReference type="KEGG" id="rru:Rru_A2750"/>
<evidence type="ECO:0000313" key="7">
    <source>
        <dbReference type="Proteomes" id="UP000001929"/>
    </source>
</evidence>
<name>Q2RQP8_RHORT</name>
<evidence type="ECO:0000256" key="4">
    <source>
        <dbReference type="SAM" id="Phobius"/>
    </source>
</evidence>
<dbReference type="NCBIfam" id="TIGR01730">
    <property type="entry name" value="RND_mfp"/>
    <property type="match status" value="1"/>
</dbReference>
<feature type="region of interest" description="Disordered" evidence="3">
    <location>
        <begin position="17"/>
        <end position="42"/>
    </location>
</feature>
<reference evidence="6 7" key="1">
    <citation type="journal article" date="2011" name="Stand. Genomic Sci.">
        <title>Complete genome sequence of Rhodospirillum rubrum type strain (S1).</title>
        <authorList>
            <person name="Munk A.C."/>
            <person name="Copeland A."/>
            <person name="Lucas S."/>
            <person name="Lapidus A."/>
            <person name="Del Rio T.G."/>
            <person name="Barry K."/>
            <person name="Detter J.C."/>
            <person name="Hammon N."/>
            <person name="Israni S."/>
            <person name="Pitluck S."/>
            <person name="Brettin T."/>
            <person name="Bruce D."/>
            <person name="Han C."/>
            <person name="Tapia R."/>
            <person name="Gilna P."/>
            <person name="Schmutz J."/>
            <person name="Larimer F."/>
            <person name="Land M."/>
            <person name="Kyrpides N.C."/>
            <person name="Mavromatis K."/>
            <person name="Richardson P."/>
            <person name="Rohde M."/>
            <person name="Goker M."/>
            <person name="Klenk H.P."/>
            <person name="Zhang Y."/>
            <person name="Roberts G.P."/>
            <person name="Reslewic S."/>
            <person name="Schwartz D.C."/>
        </authorList>
    </citation>
    <scope>NUCLEOTIDE SEQUENCE [LARGE SCALE GENOMIC DNA]</scope>
    <source>
        <strain evidence="7">ATCC 11170 / ATH 1.1.1 / DSM 467 / LMG 4362 / NCIMB 8255 / S1</strain>
    </source>
</reference>
<keyword evidence="2" id="KW-0175">Coiled coil</keyword>
<dbReference type="SUPFAM" id="SSF111369">
    <property type="entry name" value="HlyD-like secretion proteins"/>
    <property type="match status" value="1"/>
</dbReference>
<gene>
    <name evidence="6" type="ordered locus">Rru_A2750</name>
</gene>
<keyword evidence="4" id="KW-0812">Transmembrane</keyword>
<evidence type="ECO:0000259" key="5">
    <source>
        <dbReference type="Pfam" id="PF25917"/>
    </source>
</evidence>
<dbReference type="PATRIC" id="fig|269796.9.peg.2858"/>
<feature type="domain" description="Multidrug resistance protein MdtA-like barrel-sandwich hybrid" evidence="5">
    <location>
        <begin position="100"/>
        <end position="240"/>
    </location>
</feature>
<dbReference type="InterPro" id="IPR058625">
    <property type="entry name" value="MdtA-like_BSH"/>
</dbReference>
<dbReference type="PANTHER" id="PTHR30469:SF15">
    <property type="entry name" value="HLYD FAMILY OF SECRETION PROTEINS"/>
    <property type="match status" value="1"/>
</dbReference>
<dbReference type="AlphaFoldDB" id="Q2RQP8"/>
<dbReference type="EnsemblBacteria" id="ABC23547">
    <property type="protein sequence ID" value="ABC23547"/>
    <property type="gene ID" value="Rru_A2750"/>
</dbReference>